<dbReference type="Gene3D" id="3.30.1330.60">
    <property type="entry name" value="OmpA-like domain"/>
    <property type="match status" value="1"/>
</dbReference>
<gene>
    <name evidence="4" type="ORF">SAMN05192548_101313</name>
</gene>
<dbReference type="Pfam" id="PF00691">
    <property type="entry name" value="OmpA"/>
    <property type="match status" value="1"/>
</dbReference>
<name>A0A1M6PJL3_9BURK</name>
<dbReference type="PANTHER" id="PTHR30329">
    <property type="entry name" value="STATOR ELEMENT OF FLAGELLAR MOTOR COMPLEX"/>
    <property type="match status" value="1"/>
</dbReference>
<dbReference type="AlphaFoldDB" id="A0A1M6PJL3"/>
<dbReference type="RefSeq" id="WP_073429166.1">
    <property type="nucleotide sequence ID" value="NZ_CADFGY010000051.1"/>
</dbReference>
<dbReference type="STRING" id="169427.SAMN05192548_101313"/>
<keyword evidence="2" id="KW-0812">Transmembrane</keyword>
<dbReference type="SUPFAM" id="SSF103088">
    <property type="entry name" value="OmpA-like"/>
    <property type="match status" value="1"/>
</dbReference>
<dbReference type="CDD" id="cd07185">
    <property type="entry name" value="OmpA_C-like"/>
    <property type="match status" value="1"/>
</dbReference>
<organism evidence="4 5">
    <name type="scientific">Paraburkholderia terricola</name>
    <dbReference type="NCBI Taxonomy" id="169427"/>
    <lineage>
        <taxon>Bacteria</taxon>
        <taxon>Pseudomonadati</taxon>
        <taxon>Pseudomonadota</taxon>
        <taxon>Betaproteobacteria</taxon>
        <taxon>Burkholderiales</taxon>
        <taxon>Burkholderiaceae</taxon>
        <taxon>Paraburkholderia</taxon>
    </lineage>
</organism>
<sequence>MKSINLAQSISLAFTEAVRQQLSRQIGLSPELIERVVAHAAPVLIAALMAGATTPEGAATEFSTLRSAESNARIAEELAHIVTTVAGIKDLEASGDSLIARATGRRIAVLSDQIAGQAGVPPQASHVLSGMVGAVLFGMLKHHVLIEQGEVEQLPALLDAQLPAIAGYVTDGVARSLGFDHAANFNDSISARLDALTSRAAPQAPTLTNGAAVDAMVATPPAVAASTPRRQSSPKWVWPLFATLALVLAAVFAYVQLHPTQADAAAAASSERPVAARTRAASGVAPEPAASPSAALSAVAAPALPVSSVSSVSAAAASATPAAVVSSDAVAAASSPVVSAATTNSQLAFRVDRTGVPQLMAVVGSDAEKQQLVDALTRKFGAGRFTSDVTVEARTAPAEWLGHMDDLLLLMTLPRAEARIDGRRMELGGAATSEALGWRERLQREFGSSWDIAAFNADRTVLAATDAFLRAMTRLTDAGSPCTATEVAKVLNLQVVNFAKSSGHVPSSARENLSVTAQLMKACANRAQPMRFDIAVFSDNVGEPRANLQLSQKRADAVRAFLVDAGAPANLLDAKGYGAARPVTTNLVASGRFANRRVEFVPAAS</sequence>
<proteinExistence type="predicted"/>
<dbReference type="InterPro" id="IPR006665">
    <property type="entry name" value="OmpA-like"/>
</dbReference>
<feature type="transmembrane region" description="Helical" evidence="2">
    <location>
        <begin position="236"/>
        <end position="255"/>
    </location>
</feature>
<feature type="domain" description="OmpA-like" evidence="3">
    <location>
        <begin position="486"/>
        <end position="605"/>
    </location>
</feature>
<evidence type="ECO:0000256" key="2">
    <source>
        <dbReference type="SAM" id="Phobius"/>
    </source>
</evidence>
<dbReference type="Proteomes" id="UP000184395">
    <property type="component" value="Unassembled WGS sequence"/>
</dbReference>
<dbReference type="PANTHER" id="PTHR30329:SF21">
    <property type="entry name" value="LIPOPROTEIN YIAD-RELATED"/>
    <property type="match status" value="1"/>
</dbReference>
<dbReference type="PROSITE" id="PS51123">
    <property type="entry name" value="OMPA_2"/>
    <property type="match status" value="1"/>
</dbReference>
<dbReference type="EMBL" id="FRAB01000013">
    <property type="protein sequence ID" value="SHK08126.1"/>
    <property type="molecule type" value="Genomic_DNA"/>
</dbReference>
<accession>A0A1M6PJL3</accession>
<evidence type="ECO:0000259" key="3">
    <source>
        <dbReference type="PROSITE" id="PS51123"/>
    </source>
</evidence>
<evidence type="ECO:0000256" key="1">
    <source>
        <dbReference type="PROSITE-ProRule" id="PRU00473"/>
    </source>
</evidence>
<dbReference type="InterPro" id="IPR050330">
    <property type="entry name" value="Bact_OuterMem_StrucFunc"/>
</dbReference>
<dbReference type="InterPro" id="IPR036737">
    <property type="entry name" value="OmpA-like_sf"/>
</dbReference>
<keyword evidence="2" id="KW-1133">Transmembrane helix</keyword>
<dbReference type="OrthoDB" id="9782229at2"/>
<dbReference type="InterPro" id="IPR009282">
    <property type="entry name" value="DUF937"/>
</dbReference>
<dbReference type="Gene3D" id="3.40.1520.20">
    <property type="match status" value="1"/>
</dbReference>
<evidence type="ECO:0000313" key="5">
    <source>
        <dbReference type="Proteomes" id="UP000184395"/>
    </source>
</evidence>
<dbReference type="GO" id="GO:0016020">
    <property type="term" value="C:membrane"/>
    <property type="evidence" value="ECO:0007669"/>
    <property type="project" value="UniProtKB-UniRule"/>
</dbReference>
<evidence type="ECO:0000313" key="4">
    <source>
        <dbReference type="EMBL" id="SHK08126.1"/>
    </source>
</evidence>
<reference evidence="4 5" key="1">
    <citation type="submission" date="2016-11" db="EMBL/GenBank/DDBJ databases">
        <authorList>
            <person name="Jaros S."/>
            <person name="Januszkiewicz K."/>
            <person name="Wedrychowicz H."/>
        </authorList>
    </citation>
    <scope>NUCLEOTIDE SEQUENCE [LARGE SCALE GENOMIC DNA]</scope>
    <source>
        <strain evidence="4 5">LMG 20594</strain>
    </source>
</reference>
<keyword evidence="1 2" id="KW-0472">Membrane</keyword>
<protein>
    <submittedName>
        <fullName evidence="4">OmpA family protein</fullName>
    </submittedName>
</protein>
<dbReference type="Pfam" id="PF06078">
    <property type="entry name" value="DUF937"/>
    <property type="match status" value="1"/>
</dbReference>